<dbReference type="HAMAP" id="MF_01023">
    <property type="entry name" value="HisC_aminotrans_2"/>
    <property type="match status" value="1"/>
</dbReference>
<reference evidence="12" key="1">
    <citation type="submission" date="2021-02" db="EMBL/GenBank/DDBJ databases">
        <title>Leucobacter sp. CX169.</title>
        <authorList>
            <person name="Cheng Y."/>
        </authorList>
    </citation>
    <scope>NUCLEOTIDE SEQUENCE [LARGE SCALE GENOMIC DNA]</scope>
    <source>
        <strain evidence="12">JY899</strain>
    </source>
</reference>
<dbReference type="PROSITE" id="PS00599">
    <property type="entry name" value="AA_TRANSFER_CLASS_2"/>
    <property type="match status" value="1"/>
</dbReference>
<proteinExistence type="inferred from homology"/>
<dbReference type="EC" id="2.6.1.9" evidence="9"/>
<keyword evidence="5 9" id="KW-0028">Amino-acid biosynthesis</keyword>
<dbReference type="InterPro" id="IPR015421">
    <property type="entry name" value="PyrdxlP-dep_Trfase_major"/>
</dbReference>
<dbReference type="NCBIfam" id="NF002877">
    <property type="entry name" value="PRK03317.1"/>
    <property type="match status" value="1"/>
</dbReference>
<comment type="cofactor">
    <cofactor evidence="1 9">
        <name>pyridoxal 5'-phosphate</name>
        <dbReference type="ChEBI" id="CHEBI:597326"/>
    </cofactor>
</comment>
<keyword evidence="6 9" id="KW-0808">Transferase</keyword>
<evidence type="ECO:0000313" key="12">
    <source>
        <dbReference type="Proteomes" id="UP000705983"/>
    </source>
</evidence>
<dbReference type="CDD" id="cd00609">
    <property type="entry name" value="AAT_like"/>
    <property type="match status" value="1"/>
</dbReference>
<keyword evidence="4 9" id="KW-0032">Aminotransferase</keyword>
<comment type="pathway">
    <text evidence="9">Amino-acid biosynthesis; L-histidine biosynthesis; L-histidine from 5-phospho-alpha-D-ribose 1-diphosphate: step 7/9.</text>
</comment>
<name>A0ABS2TDM9_9ACTO</name>
<evidence type="ECO:0000256" key="2">
    <source>
        <dbReference type="ARBA" id="ARBA00007970"/>
    </source>
</evidence>
<dbReference type="InterPro" id="IPR005861">
    <property type="entry name" value="HisP_aminotrans"/>
</dbReference>
<sequence length="370" mass="40173">MVSIPFRPALAGFEPYGAPQLDVPVTLNVNENPYPPSPAMIADIAEAVAEAATNLNRYPDRDFLALREDLARYVAGEAGVALRPEQIWAANGSNEVMLHLLLAFAGPGRSVMSFAPTYSMYSEYARDTNSTWHELPRRADFSLDLDAIPGDIAKIRPAVILLASPNNPTGTALREAELRTVLEAARGQGPEDAPGTDALVVVDEAYGEFRREGVPSAFELLSDYDNLAVSRTMSKAFGAAGLRLGYLGAARDVIDQLRIVRLPYHLSAITQAAARAALRHADSQLSQVAGLRRSRDSMVERLNSLGLATAPTDANFVMFGTFPDRHAIFAHLLRRGILIREVGPEGWLRVSVGTPEENDAFFSALEEGME</sequence>
<dbReference type="EMBL" id="JAFFJS010000002">
    <property type="protein sequence ID" value="MBM9432747.1"/>
    <property type="molecule type" value="Genomic_DNA"/>
</dbReference>
<evidence type="ECO:0000256" key="9">
    <source>
        <dbReference type="HAMAP-Rule" id="MF_01023"/>
    </source>
</evidence>
<feature type="modified residue" description="N6-(pyridoxal phosphate)lysine" evidence="9">
    <location>
        <position position="235"/>
    </location>
</feature>
<evidence type="ECO:0000256" key="1">
    <source>
        <dbReference type="ARBA" id="ARBA00001933"/>
    </source>
</evidence>
<dbReference type="Gene3D" id="3.40.640.10">
    <property type="entry name" value="Type I PLP-dependent aspartate aminotransferase-like (Major domain)"/>
    <property type="match status" value="1"/>
</dbReference>
<evidence type="ECO:0000256" key="7">
    <source>
        <dbReference type="ARBA" id="ARBA00022898"/>
    </source>
</evidence>
<dbReference type="Gene3D" id="3.90.1150.10">
    <property type="entry name" value="Aspartate Aminotransferase, domain 1"/>
    <property type="match status" value="1"/>
</dbReference>
<dbReference type="InterPro" id="IPR015424">
    <property type="entry name" value="PyrdxlP-dep_Trfase"/>
</dbReference>
<evidence type="ECO:0000256" key="5">
    <source>
        <dbReference type="ARBA" id="ARBA00022605"/>
    </source>
</evidence>
<feature type="domain" description="Aminotransferase class I/classII large" evidence="10">
    <location>
        <begin position="25"/>
        <end position="364"/>
    </location>
</feature>
<dbReference type="NCBIfam" id="TIGR01141">
    <property type="entry name" value="hisC"/>
    <property type="match status" value="1"/>
</dbReference>
<comment type="similarity">
    <text evidence="2 9">Belongs to the class-II pyridoxal-phosphate-dependent aminotransferase family. Histidinol-phosphate aminotransferase subfamily.</text>
</comment>
<evidence type="ECO:0000259" key="10">
    <source>
        <dbReference type="Pfam" id="PF00155"/>
    </source>
</evidence>
<accession>A0ABS2TDM9</accession>
<evidence type="ECO:0000256" key="3">
    <source>
        <dbReference type="ARBA" id="ARBA00011738"/>
    </source>
</evidence>
<dbReference type="Proteomes" id="UP000705983">
    <property type="component" value="Unassembled WGS sequence"/>
</dbReference>
<dbReference type="SUPFAM" id="SSF53383">
    <property type="entry name" value="PLP-dependent transferases"/>
    <property type="match status" value="1"/>
</dbReference>
<dbReference type="GO" id="GO:0004400">
    <property type="term" value="F:histidinol-phosphate transaminase activity"/>
    <property type="evidence" value="ECO:0007669"/>
    <property type="project" value="UniProtKB-EC"/>
</dbReference>
<comment type="subunit">
    <text evidence="3 9">Homodimer.</text>
</comment>
<dbReference type="PANTHER" id="PTHR42885:SF2">
    <property type="entry name" value="HISTIDINOL-PHOSPHATE AMINOTRANSFERASE"/>
    <property type="match status" value="1"/>
</dbReference>
<evidence type="ECO:0000313" key="11">
    <source>
        <dbReference type="EMBL" id="MBM9432747.1"/>
    </source>
</evidence>
<protein>
    <recommendedName>
        <fullName evidence="9">Histidinol-phosphate aminotransferase</fullName>
        <ecNumber evidence="9">2.6.1.9</ecNumber>
    </recommendedName>
    <alternativeName>
        <fullName evidence="9">Imidazole acetol-phosphate transaminase</fullName>
    </alternativeName>
</protein>
<evidence type="ECO:0000256" key="8">
    <source>
        <dbReference type="ARBA" id="ARBA00023102"/>
    </source>
</evidence>
<dbReference type="RefSeq" id="WP_187996415.1">
    <property type="nucleotide sequence ID" value="NZ_JACEXG010000002.1"/>
</dbReference>
<dbReference type="InterPro" id="IPR001917">
    <property type="entry name" value="Aminotrans_II_pyridoxalP_BS"/>
</dbReference>
<dbReference type="InterPro" id="IPR004839">
    <property type="entry name" value="Aminotransferase_I/II_large"/>
</dbReference>
<keyword evidence="12" id="KW-1185">Reference proteome</keyword>
<evidence type="ECO:0000256" key="4">
    <source>
        <dbReference type="ARBA" id="ARBA00022576"/>
    </source>
</evidence>
<dbReference type="PANTHER" id="PTHR42885">
    <property type="entry name" value="HISTIDINOL-PHOSPHATE AMINOTRANSFERASE-RELATED"/>
    <property type="match status" value="1"/>
</dbReference>
<keyword evidence="7 9" id="KW-0663">Pyridoxal phosphate</keyword>
<organism evidence="11 12">
    <name type="scientific">Flaviflexus equikiangi</name>
    <dbReference type="NCBI Taxonomy" id="2758573"/>
    <lineage>
        <taxon>Bacteria</taxon>
        <taxon>Bacillati</taxon>
        <taxon>Actinomycetota</taxon>
        <taxon>Actinomycetes</taxon>
        <taxon>Actinomycetales</taxon>
        <taxon>Actinomycetaceae</taxon>
        <taxon>Flaviflexus</taxon>
    </lineage>
</organism>
<dbReference type="Pfam" id="PF00155">
    <property type="entry name" value="Aminotran_1_2"/>
    <property type="match status" value="1"/>
</dbReference>
<evidence type="ECO:0000256" key="6">
    <source>
        <dbReference type="ARBA" id="ARBA00022679"/>
    </source>
</evidence>
<dbReference type="InterPro" id="IPR015422">
    <property type="entry name" value="PyrdxlP-dep_Trfase_small"/>
</dbReference>
<gene>
    <name evidence="9" type="primary">hisC</name>
    <name evidence="11" type="ORF">JVW63_03400</name>
</gene>
<keyword evidence="8 9" id="KW-0368">Histidine biosynthesis</keyword>
<comment type="catalytic activity">
    <reaction evidence="9">
        <text>L-histidinol phosphate + 2-oxoglutarate = 3-(imidazol-4-yl)-2-oxopropyl phosphate + L-glutamate</text>
        <dbReference type="Rhea" id="RHEA:23744"/>
        <dbReference type="ChEBI" id="CHEBI:16810"/>
        <dbReference type="ChEBI" id="CHEBI:29985"/>
        <dbReference type="ChEBI" id="CHEBI:57766"/>
        <dbReference type="ChEBI" id="CHEBI:57980"/>
        <dbReference type="EC" id="2.6.1.9"/>
    </reaction>
</comment>
<comment type="caution">
    <text evidence="11">The sequence shown here is derived from an EMBL/GenBank/DDBJ whole genome shotgun (WGS) entry which is preliminary data.</text>
</comment>